<dbReference type="GO" id="GO:0012505">
    <property type="term" value="C:endomembrane system"/>
    <property type="evidence" value="ECO:0007669"/>
    <property type="project" value="UniProtKB-SubCell"/>
</dbReference>
<evidence type="ECO:0000256" key="3">
    <source>
        <dbReference type="ARBA" id="ARBA00022989"/>
    </source>
</evidence>
<evidence type="ECO:0000256" key="5">
    <source>
        <dbReference type="SAM" id="MobiDB-lite"/>
    </source>
</evidence>
<protein>
    <submittedName>
        <fullName evidence="7">DUF1232 domain-containing protein</fullName>
    </submittedName>
</protein>
<keyword evidence="4" id="KW-0472">Membrane</keyword>
<dbReference type="InterPro" id="IPR010652">
    <property type="entry name" value="DUF1232"/>
</dbReference>
<evidence type="ECO:0000259" key="6">
    <source>
        <dbReference type="Pfam" id="PF06803"/>
    </source>
</evidence>
<evidence type="ECO:0000256" key="1">
    <source>
        <dbReference type="ARBA" id="ARBA00004127"/>
    </source>
</evidence>
<comment type="subcellular location">
    <subcellularLocation>
        <location evidence="1">Endomembrane system</location>
        <topology evidence="1">Multi-pass membrane protein</topology>
    </subcellularLocation>
</comment>
<keyword evidence="3" id="KW-1133">Transmembrane helix</keyword>
<sequence>MAPTPAARESETTREVKSSRAVPLSKRGAWKSFMLRRMRQIAKNLAREARVGRLVLRDPRTPWPARILLAAGVAYALSPIDLIPDFIPVLGHLDDAVVVPLLLALGLAMVSPEVIREHRQTVMNGDGRG</sequence>
<evidence type="ECO:0000313" key="7">
    <source>
        <dbReference type="EMBL" id="TMQ66479.1"/>
    </source>
</evidence>
<evidence type="ECO:0000256" key="4">
    <source>
        <dbReference type="ARBA" id="ARBA00023136"/>
    </source>
</evidence>
<feature type="region of interest" description="Disordered" evidence="5">
    <location>
        <begin position="1"/>
        <end position="20"/>
    </location>
</feature>
<feature type="compositionally biased region" description="Basic and acidic residues" evidence="5">
    <location>
        <begin position="8"/>
        <end position="18"/>
    </location>
</feature>
<keyword evidence="2" id="KW-0812">Transmembrane</keyword>
<proteinExistence type="predicted"/>
<reference evidence="7 8" key="1">
    <citation type="journal article" date="2019" name="Nat. Microbiol.">
        <title>Mediterranean grassland soil C-N compound turnover is dependent on rainfall and depth, and is mediated by genomically divergent microorganisms.</title>
        <authorList>
            <person name="Diamond S."/>
            <person name="Andeer P.F."/>
            <person name="Li Z."/>
            <person name="Crits-Christoph A."/>
            <person name="Burstein D."/>
            <person name="Anantharaman K."/>
            <person name="Lane K.R."/>
            <person name="Thomas B.C."/>
            <person name="Pan C."/>
            <person name="Northen T.R."/>
            <person name="Banfield J.F."/>
        </authorList>
    </citation>
    <scope>NUCLEOTIDE SEQUENCE [LARGE SCALE GENOMIC DNA]</scope>
    <source>
        <strain evidence="7">WS_8</strain>
    </source>
</reference>
<dbReference type="Pfam" id="PF06803">
    <property type="entry name" value="DUF1232"/>
    <property type="match status" value="1"/>
</dbReference>
<dbReference type="AlphaFoldDB" id="A0A538TS74"/>
<gene>
    <name evidence="7" type="ORF">E6K78_06110</name>
</gene>
<organism evidence="7 8">
    <name type="scientific">Eiseniibacteriota bacterium</name>
    <dbReference type="NCBI Taxonomy" id="2212470"/>
    <lineage>
        <taxon>Bacteria</taxon>
        <taxon>Candidatus Eiseniibacteriota</taxon>
    </lineage>
</organism>
<dbReference type="EMBL" id="VBOY01000055">
    <property type="protein sequence ID" value="TMQ66479.1"/>
    <property type="molecule type" value="Genomic_DNA"/>
</dbReference>
<comment type="caution">
    <text evidence="7">The sequence shown here is derived from an EMBL/GenBank/DDBJ whole genome shotgun (WGS) entry which is preliminary data.</text>
</comment>
<name>A0A538TS74_UNCEI</name>
<accession>A0A538TS74</accession>
<evidence type="ECO:0000313" key="8">
    <source>
        <dbReference type="Proteomes" id="UP000316609"/>
    </source>
</evidence>
<dbReference type="Proteomes" id="UP000316609">
    <property type="component" value="Unassembled WGS sequence"/>
</dbReference>
<feature type="domain" description="DUF1232" evidence="6">
    <location>
        <begin position="65"/>
        <end position="101"/>
    </location>
</feature>
<evidence type="ECO:0000256" key="2">
    <source>
        <dbReference type="ARBA" id="ARBA00022692"/>
    </source>
</evidence>